<evidence type="ECO:0000313" key="2">
    <source>
        <dbReference type="EMBL" id="KAF1913457.1"/>
    </source>
</evidence>
<sequence>MALTDKPILFHFLQSIYSHRILWYELEERYPSRGLTPTTSADIGLQKLFESYPVDGGVFANAVRLMPYWTETGLLKNKAFLNDRQNLSGGRRMTEDLMEAGRPDGVQHIRQVFELFESTFLGDGRDWILGTKEPTVADIDAVWPFKWMIL</sequence>
<dbReference type="AlphaFoldDB" id="A0A6A5QHA2"/>
<proteinExistence type="predicted"/>
<keyword evidence="3" id="KW-1185">Reference proteome</keyword>
<protein>
    <recommendedName>
        <fullName evidence="1">DUF7962 domain-containing protein</fullName>
    </recommendedName>
</protein>
<evidence type="ECO:0000259" key="1">
    <source>
        <dbReference type="Pfam" id="PF25907"/>
    </source>
</evidence>
<accession>A0A6A5QHA2</accession>
<organism evidence="2 3">
    <name type="scientific">Ampelomyces quisqualis</name>
    <name type="common">Powdery mildew agent</name>
    <dbReference type="NCBI Taxonomy" id="50730"/>
    <lineage>
        <taxon>Eukaryota</taxon>
        <taxon>Fungi</taxon>
        <taxon>Dikarya</taxon>
        <taxon>Ascomycota</taxon>
        <taxon>Pezizomycotina</taxon>
        <taxon>Dothideomycetes</taxon>
        <taxon>Pleosporomycetidae</taxon>
        <taxon>Pleosporales</taxon>
        <taxon>Pleosporineae</taxon>
        <taxon>Phaeosphaeriaceae</taxon>
        <taxon>Ampelomyces</taxon>
    </lineage>
</organism>
<dbReference type="EMBL" id="ML979138">
    <property type="protein sequence ID" value="KAF1913457.1"/>
    <property type="molecule type" value="Genomic_DNA"/>
</dbReference>
<dbReference type="Proteomes" id="UP000800096">
    <property type="component" value="Unassembled WGS sequence"/>
</dbReference>
<evidence type="ECO:0000313" key="3">
    <source>
        <dbReference type="Proteomes" id="UP000800096"/>
    </source>
</evidence>
<reference evidence="2" key="1">
    <citation type="journal article" date="2020" name="Stud. Mycol.">
        <title>101 Dothideomycetes genomes: a test case for predicting lifestyles and emergence of pathogens.</title>
        <authorList>
            <person name="Haridas S."/>
            <person name="Albert R."/>
            <person name="Binder M."/>
            <person name="Bloem J."/>
            <person name="Labutti K."/>
            <person name="Salamov A."/>
            <person name="Andreopoulos B."/>
            <person name="Baker S."/>
            <person name="Barry K."/>
            <person name="Bills G."/>
            <person name="Bluhm B."/>
            <person name="Cannon C."/>
            <person name="Castanera R."/>
            <person name="Culley D."/>
            <person name="Daum C."/>
            <person name="Ezra D."/>
            <person name="Gonzalez J."/>
            <person name="Henrissat B."/>
            <person name="Kuo A."/>
            <person name="Liang C."/>
            <person name="Lipzen A."/>
            <person name="Lutzoni F."/>
            <person name="Magnuson J."/>
            <person name="Mondo S."/>
            <person name="Nolan M."/>
            <person name="Ohm R."/>
            <person name="Pangilinan J."/>
            <person name="Park H.-J."/>
            <person name="Ramirez L."/>
            <person name="Alfaro M."/>
            <person name="Sun H."/>
            <person name="Tritt A."/>
            <person name="Yoshinaga Y."/>
            <person name="Zwiers L.-H."/>
            <person name="Turgeon B."/>
            <person name="Goodwin S."/>
            <person name="Spatafora J."/>
            <person name="Crous P."/>
            <person name="Grigoriev I."/>
        </authorList>
    </citation>
    <scope>NUCLEOTIDE SEQUENCE</scope>
    <source>
        <strain evidence="2">HMLAC05119</strain>
    </source>
</reference>
<dbReference type="OrthoDB" id="202840at2759"/>
<gene>
    <name evidence="2" type="ORF">BDU57DRAFT_540878</name>
</gene>
<feature type="domain" description="DUF7962" evidence="1">
    <location>
        <begin position="62"/>
        <end position="149"/>
    </location>
</feature>
<name>A0A6A5QHA2_AMPQU</name>
<dbReference type="InterPro" id="IPR058268">
    <property type="entry name" value="DUF7962"/>
</dbReference>
<dbReference type="Pfam" id="PF25907">
    <property type="entry name" value="DUF7962"/>
    <property type="match status" value="1"/>
</dbReference>